<dbReference type="InterPro" id="IPR036388">
    <property type="entry name" value="WH-like_DNA-bd_sf"/>
</dbReference>
<evidence type="ECO:0000313" key="9">
    <source>
        <dbReference type="Proteomes" id="UP000640333"/>
    </source>
</evidence>
<proteinExistence type="inferred from homology"/>
<feature type="domain" description="RNA polymerase sigma-70 region 2" evidence="6">
    <location>
        <begin position="13"/>
        <end position="77"/>
    </location>
</feature>
<keyword evidence="4" id="KW-0804">Transcription</keyword>
<dbReference type="RefSeq" id="WP_193953458.1">
    <property type="nucleotide sequence ID" value="NZ_JADEYS010000010.1"/>
</dbReference>
<name>A0A8J7FEE8_9GAMM</name>
<dbReference type="AlphaFoldDB" id="A0A8J7FEE8"/>
<dbReference type="InterPro" id="IPR013325">
    <property type="entry name" value="RNA_pol_sigma_r2"/>
</dbReference>
<protein>
    <recommendedName>
        <fullName evidence="5">RNA polymerase sigma factor SigZ</fullName>
    </recommendedName>
</protein>
<evidence type="ECO:0000313" key="8">
    <source>
        <dbReference type="EMBL" id="MBE9397909.1"/>
    </source>
</evidence>
<dbReference type="NCBIfam" id="TIGR02937">
    <property type="entry name" value="sigma70-ECF"/>
    <property type="match status" value="1"/>
</dbReference>
<evidence type="ECO:0000259" key="7">
    <source>
        <dbReference type="Pfam" id="PF08281"/>
    </source>
</evidence>
<evidence type="ECO:0000256" key="5">
    <source>
        <dbReference type="NCBIfam" id="TIGR02959"/>
    </source>
</evidence>
<dbReference type="SUPFAM" id="SSF88946">
    <property type="entry name" value="Sigma2 domain of RNA polymerase sigma factors"/>
    <property type="match status" value="1"/>
</dbReference>
<reference evidence="8" key="1">
    <citation type="submission" date="2020-10" db="EMBL/GenBank/DDBJ databases">
        <title>Bacterium isolated from coastal waters sediment.</title>
        <authorList>
            <person name="Chen R.-J."/>
            <person name="Lu D.-C."/>
            <person name="Zhu K.-L."/>
            <person name="Du Z.-J."/>
        </authorList>
    </citation>
    <scope>NUCLEOTIDE SEQUENCE</scope>
    <source>
        <strain evidence="8">N1Y112</strain>
    </source>
</reference>
<keyword evidence="2" id="KW-0805">Transcription regulation</keyword>
<gene>
    <name evidence="8" type="primary">sigZ</name>
    <name evidence="8" type="ORF">IOQ59_11635</name>
</gene>
<dbReference type="Pfam" id="PF04542">
    <property type="entry name" value="Sigma70_r2"/>
    <property type="match status" value="1"/>
</dbReference>
<accession>A0A8J7FEE8</accession>
<dbReference type="EMBL" id="JADEYS010000010">
    <property type="protein sequence ID" value="MBE9397909.1"/>
    <property type="molecule type" value="Genomic_DNA"/>
</dbReference>
<dbReference type="PANTHER" id="PTHR43133:SF62">
    <property type="entry name" value="RNA POLYMERASE SIGMA FACTOR SIGZ"/>
    <property type="match status" value="1"/>
</dbReference>
<evidence type="ECO:0000256" key="3">
    <source>
        <dbReference type="ARBA" id="ARBA00023082"/>
    </source>
</evidence>
<dbReference type="InterPro" id="IPR014284">
    <property type="entry name" value="RNA_pol_sigma-70_dom"/>
</dbReference>
<dbReference type="GO" id="GO:0016987">
    <property type="term" value="F:sigma factor activity"/>
    <property type="evidence" value="ECO:0007669"/>
    <property type="project" value="UniProtKB-KW"/>
</dbReference>
<dbReference type="Gene3D" id="1.10.10.10">
    <property type="entry name" value="Winged helix-like DNA-binding domain superfamily/Winged helix DNA-binding domain"/>
    <property type="match status" value="1"/>
</dbReference>
<dbReference type="SUPFAM" id="SSF88659">
    <property type="entry name" value="Sigma3 and sigma4 domains of RNA polymerase sigma factors"/>
    <property type="match status" value="1"/>
</dbReference>
<feature type="domain" description="RNA polymerase sigma factor 70 region 4 type 2" evidence="7">
    <location>
        <begin position="108"/>
        <end position="154"/>
    </location>
</feature>
<dbReference type="Pfam" id="PF08281">
    <property type="entry name" value="Sigma70_r4_2"/>
    <property type="match status" value="1"/>
</dbReference>
<evidence type="ECO:0000259" key="6">
    <source>
        <dbReference type="Pfam" id="PF04542"/>
    </source>
</evidence>
<dbReference type="GO" id="GO:0003677">
    <property type="term" value="F:DNA binding"/>
    <property type="evidence" value="ECO:0007669"/>
    <property type="project" value="InterPro"/>
</dbReference>
<evidence type="ECO:0000256" key="1">
    <source>
        <dbReference type="ARBA" id="ARBA00010641"/>
    </source>
</evidence>
<comment type="similarity">
    <text evidence="1">Belongs to the sigma-70 factor family. ECF subfamily.</text>
</comment>
<dbReference type="GO" id="GO:0006352">
    <property type="term" value="P:DNA-templated transcription initiation"/>
    <property type="evidence" value="ECO:0007669"/>
    <property type="project" value="InterPro"/>
</dbReference>
<keyword evidence="9" id="KW-1185">Reference proteome</keyword>
<dbReference type="NCBIfam" id="TIGR02959">
    <property type="entry name" value="SigZ"/>
    <property type="match status" value="1"/>
</dbReference>
<sequence>MKRYVLNIEEVWQAYSNSLRAMLKSKISDPDDVEDLLQEILIKTHRNIGTLRAQDKLKPWLFQLANNTVIDFYRKRGTARDAEPVDLWYEHSEPDVKQQLSECVVPFVRTLPQKTADLLLAVDIEGRSQKAYAAELGVSYSTLKSRVQRGRLKLREAFEQCCHLELDRQGRVVEYRKRQERCGDC</sequence>
<dbReference type="InterPro" id="IPR013324">
    <property type="entry name" value="RNA_pol_sigma_r3/r4-like"/>
</dbReference>
<dbReference type="InterPro" id="IPR014304">
    <property type="entry name" value="RNA_pol_sigma-Z"/>
</dbReference>
<evidence type="ECO:0000256" key="4">
    <source>
        <dbReference type="ARBA" id="ARBA00023163"/>
    </source>
</evidence>
<keyword evidence="3" id="KW-0731">Sigma factor</keyword>
<dbReference type="Proteomes" id="UP000640333">
    <property type="component" value="Unassembled WGS sequence"/>
</dbReference>
<comment type="caution">
    <text evidence="8">The sequence shown here is derived from an EMBL/GenBank/DDBJ whole genome shotgun (WGS) entry which is preliminary data.</text>
</comment>
<evidence type="ECO:0000256" key="2">
    <source>
        <dbReference type="ARBA" id="ARBA00023015"/>
    </source>
</evidence>
<organism evidence="8 9">
    <name type="scientific">Pontibacterium sinense</name>
    <dbReference type="NCBI Taxonomy" id="2781979"/>
    <lineage>
        <taxon>Bacteria</taxon>
        <taxon>Pseudomonadati</taxon>
        <taxon>Pseudomonadota</taxon>
        <taxon>Gammaproteobacteria</taxon>
        <taxon>Oceanospirillales</taxon>
        <taxon>Oceanospirillaceae</taxon>
        <taxon>Pontibacterium</taxon>
    </lineage>
</organism>
<dbReference type="InterPro" id="IPR013249">
    <property type="entry name" value="RNA_pol_sigma70_r4_t2"/>
</dbReference>
<dbReference type="InterPro" id="IPR039425">
    <property type="entry name" value="RNA_pol_sigma-70-like"/>
</dbReference>
<dbReference type="PANTHER" id="PTHR43133">
    <property type="entry name" value="RNA POLYMERASE ECF-TYPE SIGMA FACTO"/>
    <property type="match status" value="1"/>
</dbReference>
<dbReference type="InterPro" id="IPR007627">
    <property type="entry name" value="RNA_pol_sigma70_r2"/>
</dbReference>
<dbReference type="NCBIfam" id="NF007215">
    <property type="entry name" value="PRK09637.1"/>
    <property type="match status" value="1"/>
</dbReference>
<dbReference type="Gene3D" id="1.10.1740.10">
    <property type="match status" value="1"/>
</dbReference>